<dbReference type="InterPro" id="IPR050884">
    <property type="entry name" value="CNP_phosphodiesterase-III"/>
</dbReference>
<feature type="domain" description="Calcineurin-like phosphoesterase" evidence="5">
    <location>
        <begin position="10"/>
        <end position="199"/>
    </location>
</feature>
<dbReference type="EMBL" id="PGFZ01000002">
    <property type="protein sequence ID" value="POZ52773.1"/>
    <property type="molecule type" value="Genomic_DNA"/>
</dbReference>
<dbReference type="InterPro" id="IPR029052">
    <property type="entry name" value="Metallo-depent_PP-like"/>
</dbReference>
<name>A0A2S5CPQ0_9GAMM</name>
<evidence type="ECO:0000256" key="2">
    <source>
        <dbReference type="ARBA" id="ARBA00022801"/>
    </source>
</evidence>
<dbReference type="Proteomes" id="UP000237423">
    <property type="component" value="Unassembled WGS sequence"/>
</dbReference>
<dbReference type="Pfam" id="PF00149">
    <property type="entry name" value="Metallophos"/>
    <property type="match status" value="1"/>
</dbReference>
<gene>
    <name evidence="6" type="ORF">AADEFJLK_01380</name>
</gene>
<dbReference type="NCBIfam" id="NF008359">
    <property type="entry name" value="PRK11148.1"/>
    <property type="match status" value="1"/>
</dbReference>
<dbReference type="InterPro" id="IPR026575">
    <property type="entry name" value="GpdQ/CpdA-like"/>
</dbReference>
<organism evidence="6 7">
    <name type="scientific">Methylovulum psychrotolerans</name>
    <dbReference type="NCBI Taxonomy" id="1704499"/>
    <lineage>
        <taxon>Bacteria</taxon>
        <taxon>Pseudomonadati</taxon>
        <taxon>Pseudomonadota</taxon>
        <taxon>Gammaproteobacteria</taxon>
        <taxon>Methylococcales</taxon>
        <taxon>Methylococcaceae</taxon>
        <taxon>Methylovulum</taxon>
    </lineage>
</organism>
<evidence type="ECO:0000256" key="1">
    <source>
        <dbReference type="ARBA" id="ARBA00022723"/>
    </source>
</evidence>
<dbReference type="SUPFAM" id="SSF56300">
    <property type="entry name" value="Metallo-dependent phosphatases"/>
    <property type="match status" value="1"/>
</dbReference>
<comment type="similarity">
    <text evidence="4">Belongs to the cyclic nucleotide phosphodiesterase class-III family.</text>
</comment>
<comment type="caution">
    <text evidence="6">The sequence shown here is derived from an EMBL/GenBank/DDBJ whole genome shotgun (WGS) entry which is preliminary data.</text>
</comment>
<dbReference type="Gene3D" id="3.60.21.10">
    <property type="match status" value="1"/>
</dbReference>
<dbReference type="AlphaFoldDB" id="A0A2S5CPQ0"/>
<dbReference type="RefSeq" id="WP_346222609.1">
    <property type="nucleotide sequence ID" value="NZ_PGFZ01000002.1"/>
</dbReference>
<dbReference type="GO" id="GO:0004112">
    <property type="term" value="F:cyclic-nucleotide phosphodiesterase activity"/>
    <property type="evidence" value="ECO:0007669"/>
    <property type="project" value="InterPro"/>
</dbReference>
<reference evidence="6 7" key="1">
    <citation type="submission" date="2017-11" db="EMBL/GenBank/DDBJ databases">
        <title>Draft Genome Sequence of Methylobacter psychrotolerans Sph1T, an Obligate Methanotroph from Low-Temperature Environments.</title>
        <authorList>
            <person name="Oshkin I.Y."/>
            <person name="Miroshnikov K."/>
            <person name="Belova S.E."/>
            <person name="Korzhenkov A."/>
            <person name="Toshchakov S.V."/>
            <person name="Dedysh S.N."/>
        </authorList>
    </citation>
    <scope>NUCLEOTIDE SEQUENCE [LARGE SCALE GENOMIC DNA]</scope>
    <source>
        <strain evidence="6 7">Sph1</strain>
    </source>
</reference>
<dbReference type="PANTHER" id="PTHR42988">
    <property type="entry name" value="PHOSPHOHYDROLASE"/>
    <property type="match status" value="1"/>
</dbReference>
<keyword evidence="3" id="KW-0408">Iron</keyword>
<keyword evidence="2" id="KW-0378">Hydrolase</keyword>
<evidence type="ECO:0000313" key="6">
    <source>
        <dbReference type="EMBL" id="POZ52773.1"/>
    </source>
</evidence>
<dbReference type="InterPro" id="IPR004843">
    <property type="entry name" value="Calcineurin-like_PHP"/>
</dbReference>
<dbReference type="GO" id="GO:0046872">
    <property type="term" value="F:metal ion binding"/>
    <property type="evidence" value="ECO:0007669"/>
    <property type="project" value="UniProtKB-KW"/>
</dbReference>
<keyword evidence="1" id="KW-0479">Metal-binding</keyword>
<dbReference type="CDD" id="cd07402">
    <property type="entry name" value="MPP_GpdQ"/>
    <property type="match status" value="1"/>
</dbReference>
<dbReference type="PANTHER" id="PTHR42988:SF2">
    <property type="entry name" value="CYCLIC NUCLEOTIDE PHOSPHODIESTERASE CBUA0032-RELATED"/>
    <property type="match status" value="1"/>
</dbReference>
<evidence type="ECO:0000313" key="7">
    <source>
        <dbReference type="Proteomes" id="UP000237423"/>
    </source>
</evidence>
<evidence type="ECO:0000256" key="4">
    <source>
        <dbReference type="ARBA" id="ARBA00025742"/>
    </source>
</evidence>
<protein>
    <submittedName>
        <fullName evidence="6">3',5'-cyclic-AMP phosphodiesterase</fullName>
    </submittedName>
</protein>
<evidence type="ECO:0000259" key="5">
    <source>
        <dbReference type="Pfam" id="PF00149"/>
    </source>
</evidence>
<sequence>MMTLATECLSILQLSDTHILASSDATLLGVDTAYYFRAVLARAFADHPRFDLIMLTGDLAQDPISPSYQYLLQHISQYGVPTVCLPGNHDDYALMQRVLNTELVSCRKQVLLGNWQIINLNSQIIGEEGGYLDAGELSFLSASLKAYPDRHALVAVHHHSLPTESYWMDTMMISNSDAFWEILKSHRQVKALVNGHIHQEMEAQIANVRILGTPSTCFQFKPKSLGFALDETSPAYRHLQLYTDGRIATQVKRLPEALVGLQHTPHGY</sequence>
<proteinExistence type="inferred from homology"/>
<evidence type="ECO:0000256" key="3">
    <source>
        <dbReference type="ARBA" id="ARBA00023004"/>
    </source>
</evidence>
<accession>A0A2S5CPQ0</accession>